<evidence type="ECO:0000259" key="2">
    <source>
        <dbReference type="Pfam" id="PF13539"/>
    </source>
</evidence>
<keyword evidence="1" id="KW-0472">Membrane</keyword>
<dbReference type="Gene3D" id="3.30.1380.10">
    <property type="match status" value="1"/>
</dbReference>
<dbReference type="InterPro" id="IPR052179">
    <property type="entry name" value="DD-CPase-like"/>
</dbReference>
<gene>
    <name evidence="3" type="ORF">CVD27_13965</name>
</gene>
<dbReference type="CDD" id="cd14845">
    <property type="entry name" value="L-Ala-D-Glu_peptidase_like"/>
    <property type="match status" value="1"/>
</dbReference>
<dbReference type="GO" id="GO:0008233">
    <property type="term" value="F:peptidase activity"/>
    <property type="evidence" value="ECO:0007669"/>
    <property type="project" value="InterPro"/>
</dbReference>
<evidence type="ECO:0000313" key="4">
    <source>
        <dbReference type="Proteomes" id="UP000234950"/>
    </source>
</evidence>
<dbReference type="Pfam" id="PF13539">
    <property type="entry name" value="Peptidase_M15_4"/>
    <property type="match status" value="1"/>
</dbReference>
<reference evidence="3 4" key="1">
    <citation type="submission" date="2017-11" db="EMBL/GenBank/DDBJ databases">
        <title>Comparitive Functional Genomics of Dry Heat Resistant strains isolated from the Viking Spacecraft.</title>
        <authorList>
            <person name="Seuylemezian A."/>
            <person name="Cooper K."/>
            <person name="Vaishampayan P."/>
        </authorList>
    </citation>
    <scope>NUCLEOTIDE SEQUENCE [LARGE SCALE GENOMIC DNA]</scope>
    <source>
        <strain evidence="3 4">V32-6</strain>
    </source>
</reference>
<feature type="transmembrane region" description="Helical" evidence="1">
    <location>
        <begin position="6"/>
        <end position="24"/>
    </location>
</feature>
<evidence type="ECO:0000313" key="3">
    <source>
        <dbReference type="EMBL" id="PLS03768.1"/>
    </source>
</evidence>
<dbReference type="EMBL" id="PGVE01000052">
    <property type="protein sequence ID" value="PLS03768.1"/>
    <property type="molecule type" value="Genomic_DNA"/>
</dbReference>
<dbReference type="Proteomes" id="UP000234950">
    <property type="component" value="Unassembled WGS sequence"/>
</dbReference>
<dbReference type="PANTHER" id="PTHR34385">
    <property type="entry name" value="D-ALANYL-D-ALANINE CARBOXYPEPTIDASE"/>
    <property type="match status" value="1"/>
</dbReference>
<sequence>MKLRRIGSIVFIFTLALVFILFYLDSKPSTEVKKKQSVPLPTELNPIVKDRTDQLIQQAAKKGIVVVITDSFRSAEDQDRLYQQGRTAEGNIVTNAKGGESFHNYGLAIDFALETPSGDVVWDREYDRNENGKEDWTEVVQMAKALGFKWGGDWKGFKDYPHLEMNFGLTIADLQNGERPAGTTLTADLETDQQ</sequence>
<proteinExistence type="predicted"/>
<comment type="caution">
    <text evidence="3">The sequence shown here is derived from an EMBL/GenBank/DDBJ whole genome shotgun (WGS) entry which is preliminary data.</text>
</comment>
<keyword evidence="1" id="KW-0812">Transmembrane</keyword>
<dbReference type="AlphaFoldDB" id="A0A2N5HE32"/>
<evidence type="ECO:0000256" key="1">
    <source>
        <dbReference type="SAM" id="Phobius"/>
    </source>
</evidence>
<dbReference type="InterPro" id="IPR039561">
    <property type="entry name" value="Peptidase_M15C"/>
</dbReference>
<organism evidence="3 4">
    <name type="scientific">Neobacillus cucumis</name>
    <dbReference type="NCBI Taxonomy" id="1740721"/>
    <lineage>
        <taxon>Bacteria</taxon>
        <taxon>Bacillati</taxon>
        <taxon>Bacillota</taxon>
        <taxon>Bacilli</taxon>
        <taxon>Bacillales</taxon>
        <taxon>Bacillaceae</taxon>
        <taxon>Neobacillus</taxon>
    </lineage>
</organism>
<feature type="domain" description="Peptidase M15C" evidence="2">
    <location>
        <begin position="95"/>
        <end position="165"/>
    </location>
</feature>
<dbReference type="OrthoDB" id="9799970at2"/>
<protein>
    <submittedName>
        <fullName evidence="3">Peptidase M15</fullName>
    </submittedName>
</protein>
<keyword evidence="1" id="KW-1133">Transmembrane helix</keyword>
<dbReference type="InterPro" id="IPR009045">
    <property type="entry name" value="Zn_M74/Hedgehog-like"/>
</dbReference>
<name>A0A2N5HE32_9BACI</name>
<dbReference type="SUPFAM" id="SSF55166">
    <property type="entry name" value="Hedgehog/DD-peptidase"/>
    <property type="match status" value="1"/>
</dbReference>
<dbReference type="PANTHER" id="PTHR34385:SF1">
    <property type="entry name" value="PEPTIDOGLYCAN L-ALANYL-D-GLUTAMATE ENDOPEPTIDASE CWLK"/>
    <property type="match status" value="1"/>
</dbReference>
<accession>A0A2N5HE32</accession>
<keyword evidence="4" id="KW-1185">Reference proteome</keyword>